<reference evidence="2" key="1">
    <citation type="submission" date="2020-11" db="EMBL/GenBank/DDBJ databases">
        <title>Bacterial whole genome sequence for Panacibacter sp. DH6.</title>
        <authorList>
            <person name="Le V."/>
            <person name="Ko S."/>
            <person name="Ahn C.-Y."/>
            <person name="Oh H.-M."/>
        </authorList>
    </citation>
    <scope>NUCLEOTIDE SEQUENCE</scope>
    <source>
        <strain evidence="2">DH6</strain>
    </source>
</reference>
<dbReference type="EMBL" id="JADWYR010000001">
    <property type="protein sequence ID" value="MBG9376681.1"/>
    <property type="molecule type" value="Genomic_DNA"/>
</dbReference>
<evidence type="ECO:0000313" key="3">
    <source>
        <dbReference type="Proteomes" id="UP000628448"/>
    </source>
</evidence>
<evidence type="ECO:0000313" key="2">
    <source>
        <dbReference type="EMBL" id="MBG9376681.1"/>
    </source>
</evidence>
<dbReference type="Proteomes" id="UP000628448">
    <property type="component" value="Unassembled WGS sequence"/>
</dbReference>
<sequence>MKSILRLSTVTILAIFLLSSCVKVNVTPESPVTGSWVMNSAAEGDSYGWSPFYTGLENGVFTMYSNGSATYEDADVSMTGSWYITSVSGGYFDANGNYYNGVHNALQLKLNDPYTHSSINLNFDNADFYGNSFTATYFNGDLIERYNFVRY</sequence>
<dbReference type="RefSeq" id="WP_196990682.1">
    <property type="nucleotide sequence ID" value="NZ_JADWYR010000001.1"/>
</dbReference>
<organism evidence="2 3">
    <name type="scientific">Panacibacter microcysteis</name>
    <dbReference type="NCBI Taxonomy" id="2793269"/>
    <lineage>
        <taxon>Bacteria</taxon>
        <taxon>Pseudomonadati</taxon>
        <taxon>Bacteroidota</taxon>
        <taxon>Chitinophagia</taxon>
        <taxon>Chitinophagales</taxon>
        <taxon>Chitinophagaceae</taxon>
        <taxon>Panacibacter</taxon>
    </lineage>
</organism>
<dbReference type="AlphaFoldDB" id="A0A931EAD7"/>
<feature type="signal peptide" evidence="1">
    <location>
        <begin position="1"/>
        <end position="24"/>
    </location>
</feature>
<gene>
    <name evidence="2" type="ORF">I5907_10570</name>
</gene>
<accession>A0A931EAD7</accession>
<feature type="chain" id="PRO_5037695402" description="Lipocalin-like domain-containing protein" evidence="1">
    <location>
        <begin position="25"/>
        <end position="151"/>
    </location>
</feature>
<comment type="caution">
    <text evidence="2">The sequence shown here is derived from an EMBL/GenBank/DDBJ whole genome shotgun (WGS) entry which is preliminary data.</text>
</comment>
<protein>
    <recommendedName>
        <fullName evidence="4">Lipocalin-like domain-containing protein</fullName>
    </recommendedName>
</protein>
<keyword evidence="3" id="KW-1185">Reference proteome</keyword>
<keyword evidence="1" id="KW-0732">Signal</keyword>
<dbReference type="PROSITE" id="PS51257">
    <property type="entry name" value="PROKAR_LIPOPROTEIN"/>
    <property type="match status" value="1"/>
</dbReference>
<name>A0A931EAD7_9BACT</name>
<evidence type="ECO:0008006" key="4">
    <source>
        <dbReference type="Google" id="ProtNLM"/>
    </source>
</evidence>
<proteinExistence type="predicted"/>
<evidence type="ECO:0000256" key="1">
    <source>
        <dbReference type="SAM" id="SignalP"/>
    </source>
</evidence>